<accession>A0ACA9JZ09</accession>
<dbReference type="Proteomes" id="UP000789702">
    <property type="component" value="Unassembled WGS sequence"/>
</dbReference>
<keyword evidence="2" id="KW-1185">Reference proteome</keyword>
<organism evidence="1 2">
    <name type="scientific">Dentiscutata heterogama</name>
    <dbReference type="NCBI Taxonomy" id="1316150"/>
    <lineage>
        <taxon>Eukaryota</taxon>
        <taxon>Fungi</taxon>
        <taxon>Fungi incertae sedis</taxon>
        <taxon>Mucoromycota</taxon>
        <taxon>Glomeromycotina</taxon>
        <taxon>Glomeromycetes</taxon>
        <taxon>Diversisporales</taxon>
        <taxon>Gigasporaceae</taxon>
        <taxon>Dentiscutata</taxon>
    </lineage>
</organism>
<name>A0ACA9JZ09_9GLOM</name>
<evidence type="ECO:0000313" key="1">
    <source>
        <dbReference type="EMBL" id="CAG8441110.1"/>
    </source>
</evidence>
<proteinExistence type="predicted"/>
<gene>
    <name evidence="1" type="ORF">DHETER_LOCUS263</name>
</gene>
<comment type="caution">
    <text evidence="1">The sequence shown here is derived from an EMBL/GenBank/DDBJ whole genome shotgun (WGS) entry which is preliminary data.</text>
</comment>
<feature type="non-terminal residue" evidence="1">
    <location>
        <position position="1"/>
    </location>
</feature>
<dbReference type="EMBL" id="CAJVPU010000115">
    <property type="protein sequence ID" value="CAG8441110.1"/>
    <property type="molecule type" value="Genomic_DNA"/>
</dbReference>
<evidence type="ECO:0000313" key="2">
    <source>
        <dbReference type="Proteomes" id="UP000789702"/>
    </source>
</evidence>
<sequence>CPSKESKSGEGLSPSKRQSQTTAYNQVTSCPHPMVRTTVLLAPIDRARRHRYTLGSNCFFDSKSEFFQLQANLKGDTGKTLSFLEPSLFLGKWTTSSVPSLPFQSNTIHNQQRQLQIP</sequence>
<protein>
    <submittedName>
        <fullName evidence="1">12943_t:CDS:1</fullName>
    </submittedName>
</protein>
<reference evidence="1" key="1">
    <citation type="submission" date="2021-06" db="EMBL/GenBank/DDBJ databases">
        <authorList>
            <person name="Kallberg Y."/>
            <person name="Tangrot J."/>
            <person name="Rosling A."/>
        </authorList>
    </citation>
    <scope>NUCLEOTIDE SEQUENCE</scope>
    <source>
        <strain evidence="1">IL203A</strain>
    </source>
</reference>